<name>A0A218X8J3_PUNGR</name>
<keyword evidence="2" id="KW-0472">Membrane</keyword>
<evidence type="ECO:0000313" key="3">
    <source>
        <dbReference type="EMBL" id="OWM81267.1"/>
    </source>
</evidence>
<protein>
    <submittedName>
        <fullName evidence="3">Uncharacterized protein</fullName>
    </submittedName>
</protein>
<organism evidence="3 4">
    <name type="scientific">Punica granatum</name>
    <name type="common">Pomegranate</name>
    <dbReference type="NCBI Taxonomy" id="22663"/>
    <lineage>
        <taxon>Eukaryota</taxon>
        <taxon>Viridiplantae</taxon>
        <taxon>Streptophyta</taxon>
        <taxon>Embryophyta</taxon>
        <taxon>Tracheophyta</taxon>
        <taxon>Spermatophyta</taxon>
        <taxon>Magnoliopsida</taxon>
        <taxon>eudicotyledons</taxon>
        <taxon>Gunneridae</taxon>
        <taxon>Pentapetalae</taxon>
        <taxon>rosids</taxon>
        <taxon>malvids</taxon>
        <taxon>Myrtales</taxon>
        <taxon>Lythraceae</taxon>
        <taxon>Punica</taxon>
    </lineage>
</organism>
<gene>
    <name evidence="3" type="ORF">CDL15_Pgr007305</name>
</gene>
<evidence type="ECO:0000256" key="2">
    <source>
        <dbReference type="SAM" id="Phobius"/>
    </source>
</evidence>
<feature type="region of interest" description="Disordered" evidence="1">
    <location>
        <begin position="42"/>
        <end position="63"/>
    </location>
</feature>
<keyword evidence="2" id="KW-0812">Transmembrane</keyword>
<keyword evidence="2" id="KW-1133">Transmembrane helix</keyword>
<evidence type="ECO:0000256" key="1">
    <source>
        <dbReference type="SAM" id="MobiDB-lite"/>
    </source>
</evidence>
<dbReference type="PANTHER" id="PTHR36009">
    <property type="match status" value="1"/>
</dbReference>
<evidence type="ECO:0000313" key="4">
    <source>
        <dbReference type="Proteomes" id="UP000197138"/>
    </source>
</evidence>
<proteinExistence type="predicted"/>
<comment type="caution">
    <text evidence="3">The sequence shown here is derived from an EMBL/GenBank/DDBJ whole genome shotgun (WGS) entry which is preliminary data.</text>
</comment>
<reference evidence="4" key="1">
    <citation type="journal article" date="2017" name="Plant J.">
        <title>The pomegranate (Punica granatum L.) genome and the genomics of punicalagin biosynthesis.</title>
        <authorList>
            <person name="Qin G."/>
            <person name="Xu C."/>
            <person name="Ming R."/>
            <person name="Tang H."/>
            <person name="Guyot R."/>
            <person name="Kramer E.M."/>
            <person name="Hu Y."/>
            <person name="Yi X."/>
            <person name="Qi Y."/>
            <person name="Xu X."/>
            <person name="Gao Z."/>
            <person name="Pan H."/>
            <person name="Jian J."/>
            <person name="Tian Y."/>
            <person name="Yue Z."/>
            <person name="Xu Y."/>
        </authorList>
    </citation>
    <scope>NUCLEOTIDE SEQUENCE [LARGE SCALE GENOMIC DNA]</scope>
    <source>
        <strain evidence="4">cv. Dabenzi</strain>
    </source>
</reference>
<dbReference type="AlphaFoldDB" id="A0A218X8J3"/>
<feature type="transmembrane region" description="Helical" evidence="2">
    <location>
        <begin position="121"/>
        <end position="138"/>
    </location>
</feature>
<feature type="transmembrane region" description="Helical" evidence="2">
    <location>
        <begin position="150"/>
        <end position="172"/>
    </location>
</feature>
<feature type="transmembrane region" description="Helical" evidence="2">
    <location>
        <begin position="68"/>
        <end position="86"/>
    </location>
</feature>
<dbReference type="PANTHER" id="PTHR36009:SF3">
    <property type="entry name" value="TRANSMEMBRANE PROTEIN"/>
    <property type="match status" value="1"/>
</dbReference>
<dbReference type="EMBL" id="MTKT01002214">
    <property type="protein sequence ID" value="OWM81267.1"/>
    <property type="molecule type" value="Genomic_DNA"/>
</dbReference>
<dbReference type="Proteomes" id="UP000197138">
    <property type="component" value="Unassembled WGS sequence"/>
</dbReference>
<accession>A0A218X8J3</accession>
<sequence>MSRTTNLPPFVQPYKYKTLLNSVRGKHFLWTRGSFLDGQESKFPEMRREASSKSELADNGDGGKGKDWTTSILLFCLWSALLYYIFNLAPNQTPTRDVYFPLKLSFLKGDDGFRMNEVLMSFWYIMGLWPFVYSMLLLPTGRSSKRSIPAWPFLVLSFAGGVYALLPCFVRWTPPSPPTEERELKMWPLNFSRVEDNRCCFASWGTRIIRLCSSSKC</sequence>